<protein>
    <submittedName>
        <fullName evidence="1">Uncharacterized protein</fullName>
    </submittedName>
</protein>
<dbReference type="EMBL" id="CABPSJ010000001">
    <property type="protein sequence ID" value="VVD78220.1"/>
    <property type="molecule type" value="Genomic_DNA"/>
</dbReference>
<evidence type="ECO:0000313" key="2">
    <source>
        <dbReference type="Proteomes" id="UP000337189"/>
    </source>
</evidence>
<dbReference type="OrthoDB" id="7604978at2"/>
<gene>
    <name evidence="1" type="ORF">PCO31110_00987</name>
</gene>
<proteinExistence type="predicted"/>
<dbReference type="AlphaFoldDB" id="A0A5E4SR45"/>
<organism evidence="1 2">
    <name type="scientific">Pandoraea communis</name>
    <dbReference type="NCBI Taxonomy" id="2508297"/>
    <lineage>
        <taxon>Bacteria</taxon>
        <taxon>Pseudomonadati</taxon>
        <taxon>Pseudomonadota</taxon>
        <taxon>Betaproteobacteria</taxon>
        <taxon>Burkholderiales</taxon>
        <taxon>Burkholderiaceae</taxon>
        <taxon>Pandoraea</taxon>
    </lineage>
</organism>
<accession>A0A5E4SR45</accession>
<dbReference type="Proteomes" id="UP000337189">
    <property type="component" value="Unassembled WGS sequence"/>
</dbReference>
<dbReference type="RefSeq" id="WP_150689764.1">
    <property type="nucleotide sequence ID" value="NZ_CABPSJ010000001.1"/>
</dbReference>
<reference evidence="1 2" key="1">
    <citation type="submission" date="2019-08" db="EMBL/GenBank/DDBJ databases">
        <authorList>
            <person name="Peeters C."/>
        </authorList>
    </citation>
    <scope>NUCLEOTIDE SEQUENCE [LARGE SCALE GENOMIC DNA]</scope>
    <source>
        <strain evidence="1 2">LMG 31110</strain>
    </source>
</reference>
<evidence type="ECO:0000313" key="1">
    <source>
        <dbReference type="EMBL" id="VVD78220.1"/>
    </source>
</evidence>
<sequence>MAPPDLLRDILTEFDDRISSELNLDPLGVQVIWSAYGQRIFRNRISSISNDVRNYTLNLFNHWVIRSIVDDDSVQLGKGLHGEKAYAGKGKNAQAFKQACLLYLENLFVYCIMDAQELAGVETGGVLGISKARRKWDESEGNPRLVFSHESKAHILVRQNLLGVSGRYKTPLVEMGFFDSGYDYALPSARSLWQTVANRLTTGAGHLTKLHKLVRAHLADILAEPSREPERWFAQIPSELRKAFVNAFSSPWAVGAYARDFWLSVTELDQGAPGALYQVLNEESQRRGAAPWSAAEVFARSVERNFRVASDKEKLEHVCLLEPLLGELDLLLNVMLSAKSQSLNEVVAKWKALGRDRDTLPKLAGRIVTHSNMREQVVGTAAERLKDLLDLSNETEIRQQSERLLRYHSKIMEDRGQSPWLRLLNDEQLKIDVRTRELPEKEDRRVETWVNHYYVPQFRHFLSGFRGNA</sequence>
<name>A0A5E4SR45_9BURK</name>